<gene>
    <name evidence="6" type="ORF">SteCoe_24389</name>
</gene>
<dbReference type="InterPro" id="IPR020841">
    <property type="entry name" value="PKS_Beta-ketoAc_synthase_dom"/>
</dbReference>
<protein>
    <recommendedName>
        <fullName evidence="2">beta-ketoacyl-[acyl-carrier-protein] synthase I</fullName>
        <ecNumber evidence="2">2.3.1.41</ecNumber>
    </recommendedName>
</protein>
<dbReference type="Proteomes" id="UP000187209">
    <property type="component" value="Unassembled WGS sequence"/>
</dbReference>
<dbReference type="PROSITE" id="PS52004">
    <property type="entry name" value="KS3_2"/>
    <property type="match status" value="1"/>
</dbReference>
<proteinExistence type="inferred from homology"/>
<dbReference type="InterPro" id="IPR014031">
    <property type="entry name" value="Ketoacyl_synth_C"/>
</dbReference>
<dbReference type="AlphaFoldDB" id="A0A1R2BHN5"/>
<dbReference type="InterPro" id="IPR014030">
    <property type="entry name" value="Ketoacyl_synth_N"/>
</dbReference>
<dbReference type="Pfam" id="PF00109">
    <property type="entry name" value="ketoacyl-synt"/>
    <property type="match status" value="1"/>
</dbReference>
<dbReference type="Gene3D" id="3.40.47.10">
    <property type="match status" value="2"/>
</dbReference>
<keyword evidence="3 4" id="KW-0808">Transferase</keyword>
<evidence type="ECO:0000259" key="5">
    <source>
        <dbReference type="PROSITE" id="PS52004"/>
    </source>
</evidence>
<accession>A0A1R2BHN5</accession>
<evidence type="ECO:0000313" key="6">
    <source>
        <dbReference type="EMBL" id="OMJ76293.1"/>
    </source>
</evidence>
<name>A0A1R2BHN5_9CILI</name>
<organism evidence="6 7">
    <name type="scientific">Stentor coeruleus</name>
    <dbReference type="NCBI Taxonomy" id="5963"/>
    <lineage>
        <taxon>Eukaryota</taxon>
        <taxon>Sar</taxon>
        <taxon>Alveolata</taxon>
        <taxon>Ciliophora</taxon>
        <taxon>Postciliodesmatophora</taxon>
        <taxon>Heterotrichea</taxon>
        <taxon>Heterotrichida</taxon>
        <taxon>Stentoridae</taxon>
        <taxon>Stentor</taxon>
    </lineage>
</organism>
<sequence>MSGVLPKRVVITGISAVTPAGPTIEATFQGLLEKKNFIRKLTESDMEFLSQIKIQSGGPLDGWDLELWKKKAGTVKSMYHALGVCTAWTALEDAKWKPSNEEEYTRTGIMYGSARTSSPDISIAHREVVKHGYGRLDRIILTKLIPSMIVGSVTIPHHICGFSNSIVSGNCTGTNAIGDAFRTVGFGEADVMIAGSAEHDFDALVYDSLIKGNYGFNLQVDKNPEEASRPFDKARNGWVYGIGAGCVILEELSHALKRGAHIYAEVVGYSMLSEGGDETAKAGTGMLRTMKRAIRDNHVDAVFADAPGYGNWDEGEANAIEQLFGKKVDVSAIKGSIGHLNSASSSVNVAVAAYSLHKGMIPPIRNLTNPVNGNVNFVTNPVKKDLTGVVANSVNYDGTAFGSIVLKKYTN</sequence>
<evidence type="ECO:0000313" key="7">
    <source>
        <dbReference type="Proteomes" id="UP000187209"/>
    </source>
</evidence>
<keyword evidence="7" id="KW-1185">Reference proteome</keyword>
<evidence type="ECO:0000256" key="2">
    <source>
        <dbReference type="ARBA" id="ARBA00013191"/>
    </source>
</evidence>
<dbReference type="SMART" id="SM00825">
    <property type="entry name" value="PKS_KS"/>
    <property type="match status" value="1"/>
</dbReference>
<evidence type="ECO:0000256" key="3">
    <source>
        <dbReference type="ARBA" id="ARBA00022679"/>
    </source>
</evidence>
<evidence type="ECO:0000256" key="4">
    <source>
        <dbReference type="RuleBase" id="RU003694"/>
    </source>
</evidence>
<dbReference type="PANTHER" id="PTHR11712:SF336">
    <property type="entry name" value="3-OXOACYL-[ACYL-CARRIER-PROTEIN] SYNTHASE, MITOCHONDRIAL"/>
    <property type="match status" value="1"/>
</dbReference>
<comment type="similarity">
    <text evidence="1 4">Belongs to the thiolase-like superfamily. Beta-ketoacyl-ACP synthases family.</text>
</comment>
<dbReference type="Pfam" id="PF02801">
    <property type="entry name" value="Ketoacyl-synt_C"/>
    <property type="match status" value="1"/>
</dbReference>
<dbReference type="GO" id="GO:0004315">
    <property type="term" value="F:3-oxoacyl-[acyl-carrier-protein] synthase activity"/>
    <property type="evidence" value="ECO:0007669"/>
    <property type="project" value="UniProtKB-EC"/>
</dbReference>
<dbReference type="GO" id="GO:0005739">
    <property type="term" value="C:mitochondrion"/>
    <property type="evidence" value="ECO:0007669"/>
    <property type="project" value="TreeGrafter"/>
</dbReference>
<dbReference type="SUPFAM" id="SSF53901">
    <property type="entry name" value="Thiolase-like"/>
    <property type="match status" value="2"/>
</dbReference>
<dbReference type="OrthoDB" id="5334845at2759"/>
<dbReference type="EC" id="2.3.1.41" evidence="2"/>
<dbReference type="GO" id="GO:0006633">
    <property type="term" value="P:fatty acid biosynthetic process"/>
    <property type="evidence" value="ECO:0007669"/>
    <property type="project" value="TreeGrafter"/>
</dbReference>
<feature type="domain" description="Ketosynthase family 3 (KS3)" evidence="5">
    <location>
        <begin position="6"/>
        <end position="407"/>
    </location>
</feature>
<dbReference type="PANTHER" id="PTHR11712">
    <property type="entry name" value="POLYKETIDE SYNTHASE-RELATED"/>
    <property type="match status" value="1"/>
</dbReference>
<reference evidence="6 7" key="1">
    <citation type="submission" date="2016-11" db="EMBL/GenBank/DDBJ databases">
        <title>The macronuclear genome of Stentor coeruleus: a giant cell with tiny introns.</title>
        <authorList>
            <person name="Slabodnick M."/>
            <person name="Ruby J.G."/>
            <person name="Reiff S.B."/>
            <person name="Swart E.C."/>
            <person name="Gosai S."/>
            <person name="Prabakaran S."/>
            <person name="Witkowska E."/>
            <person name="Larue G.E."/>
            <person name="Fisher S."/>
            <person name="Freeman R.M."/>
            <person name="Gunawardena J."/>
            <person name="Chu W."/>
            <person name="Stover N.A."/>
            <person name="Gregory B.D."/>
            <person name="Nowacki M."/>
            <person name="Derisi J."/>
            <person name="Roy S.W."/>
            <person name="Marshall W.F."/>
            <person name="Sood P."/>
        </authorList>
    </citation>
    <scope>NUCLEOTIDE SEQUENCE [LARGE SCALE GENOMIC DNA]</scope>
    <source>
        <strain evidence="6">WM001</strain>
    </source>
</reference>
<dbReference type="InterPro" id="IPR016039">
    <property type="entry name" value="Thiolase-like"/>
</dbReference>
<evidence type="ECO:0000256" key="1">
    <source>
        <dbReference type="ARBA" id="ARBA00008467"/>
    </source>
</evidence>
<comment type="caution">
    <text evidence="6">The sequence shown here is derived from an EMBL/GenBank/DDBJ whole genome shotgun (WGS) entry which is preliminary data.</text>
</comment>
<dbReference type="InterPro" id="IPR000794">
    <property type="entry name" value="Beta-ketoacyl_synthase"/>
</dbReference>
<dbReference type="EMBL" id="MPUH01000640">
    <property type="protein sequence ID" value="OMJ76293.1"/>
    <property type="molecule type" value="Genomic_DNA"/>
</dbReference>